<dbReference type="CDD" id="cd11333">
    <property type="entry name" value="AmyAc_SI_OligoGlu_DGase"/>
    <property type="match status" value="1"/>
</dbReference>
<dbReference type="InterPro" id="IPR013780">
    <property type="entry name" value="Glyco_hydro_b"/>
</dbReference>
<dbReference type="SUPFAM" id="SSF51445">
    <property type="entry name" value="(Trans)glycosidases"/>
    <property type="match status" value="1"/>
</dbReference>
<dbReference type="AlphaFoldDB" id="A0A1H9YHN8"/>
<name>A0A1H9YHN8_9FIRM</name>
<dbReference type="InterPro" id="IPR045857">
    <property type="entry name" value="O16G_dom_2"/>
</dbReference>
<sequence length="538" mass="63423">MDKWWEKAIIYEIYMPSYYDSNGDGIGDFKGLTEKLDYLKELGINALWITPFYKSPKVDNGYDIEDFYSIDSDYGTLEDFKIFVDEVHKRGIKLIIDMILNHTSNKHPWFIESKVSLENSKRDWYIWKNGFNNLPPNNWESFFGGSAWEYDSKTKQYYYHAFSKEQVDLNWSNPKVKDAMFDVIKFWLDLGVDGLRLDVINFLKVNNEFKNNPIDKDGKQIHQYDKDQEGILNIIEEINNLTKKYGDIFLLGEVGSEDLGTLMSYVGENLLDAVFNFNLGSILEFDPERIYEELKKMYCNYNNKIFTLFFGNHDISRFISRFSNGYYDEEKAKLVATLILTAKGIPFIYYGEEIGMRDYYPQSVNDIRDIQAKIKYYDTLREGKSEQDALKIANKVNRDKARTPMQWNNNLNCGFSSGKPWIKITEKYRHINVEEQRRDEKSIFNYYKKIISLRNGNLVFQIGECTDLILINDIISFQRNLNNEKYLILLNFSDKLSNYFFPELKKAEFVLSSIRDKIVLDEKIELLPFEAVIVKLPY</sequence>
<dbReference type="InterPro" id="IPR017853">
    <property type="entry name" value="GH"/>
</dbReference>
<organism evidence="5 6">
    <name type="scientific">Anaerobranca gottschalkii DSM 13577</name>
    <dbReference type="NCBI Taxonomy" id="1120990"/>
    <lineage>
        <taxon>Bacteria</taxon>
        <taxon>Bacillati</taxon>
        <taxon>Bacillota</taxon>
        <taxon>Clostridia</taxon>
        <taxon>Eubacteriales</taxon>
        <taxon>Proteinivoracaceae</taxon>
        <taxon>Anaerobranca</taxon>
    </lineage>
</organism>
<evidence type="ECO:0000256" key="3">
    <source>
        <dbReference type="ARBA" id="ARBA00023295"/>
    </source>
</evidence>
<dbReference type="Gene3D" id="2.60.40.1180">
    <property type="entry name" value="Golgi alpha-mannosidase II"/>
    <property type="match status" value="1"/>
</dbReference>
<dbReference type="PANTHER" id="PTHR10357">
    <property type="entry name" value="ALPHA-AMYLASE FAMILY MEMBER"/>
    <property type="match status" value="1"/>
</dbReference>
<evidence type="ECO:0000256" key="1">
    <source>
        <dbReference type="ARBA" id="ARBA00008061"/>
    </source>
</evidence>
<dbReference type="FunFam" id="3.90.400.10:FF:000002">
    <property type="entry name" value="Sucrose isomerase"/>
    <property type="match status" value="1"/>
</dbReference>
<evidence type="ECO:0000313" key="5">
    <source>
        <dbReference type="EMBL" id="SES68440.1"/>
    </source>
</evidence>
<protein>
    <submittedName>
        <fullName evidence="5">Trehalose-6-phosphate hydrolase</fullName>
    </submittedName>
</protein>
<dbReference type="GO" id="GO:0004556">
    <property type="term" value="F:alpha-amylase activity"/>
    <property type="evidence" value="ECO:0007669"/>
    <property type="project" value="TreeGrafter"/>
</dbReference>
<keyword evidence="2 5" id="KW-0378">Hydrolase</keyword>
<dbReference type="EMBL" id="FOIF01000003">
    <property type="protein sequence ID" value="SES68440.1"/>
    <property type="molecule type" value="Genomic_DNA"/>
</dbReference>
<dbReference type="Proteomes" id="UP000243819">
    <property type="component" value="Unassembled WGS sequence"/>
</dbReference>
<reference evidence="6" key="1">
    <citation type="submission" date="2016-10" db="EMBL/GenBank/DDBJ databases">
        <authorList>
            <person name="Varghese N."/>
            <person name="Submissions S."/>
        </authorList>
    </citation>
    <scope>NUCLEOTIDE SEQUENCE [LARGE SCALE GENOMIC DNA]</scope>
    <source>
        <strain evidence="6">DSM 13577</strain>
    </source>
</reference>
<dbReference type="Gene3D" id="3.90.400.10">
    <property type="entry name" value="Oligo-1,6-glucosidase, Domain 2"/>
    <property type="match status" value="1"/>
</dbReference>
<evidence type="ECO:0000256" key="2">
    <source>
        <dbReference type="ARBA" id="ARBA00022801"/>
    </source>
</evidence>
<dbReference type="RefSeq" id="WP_091348423.1">
    <property type="nucleotide sequence ID" value="NZ_FOIF01000003.1"/>
</dbReference>
<dbReference type="STRING" id="1120990.SAMN03080614_100324"/>
<dbReference type="Pfam" id="PF00128">
    <property type="entry name" value="Alpha-amylase"/>
    <property type="match status" value="1"/>
</dbReference>
<gene>
    <name evidence="5" type="ORF">SAMN03080614_100324</name>
</gene>
<dbReference type="OrthoDB" id="9805159at2"/>
<accession>A0A1H9YHN8</accession>
<evidence type="ECO:0000313" key="6">
    <source>
        <dbReference type="Proteomes" id="UP000243819"/>
    </source>
</evidence>
<keyword evidence="6" id="KW-1185">Reference proteome</keyword>
<dbReference type="SMART" id="SM00642">
    <property type="entry name" value="Aamy"/>
    <property type="match status" value="1"/>
</dbReference>
<evidence type="ECO:0000259" key="4">
    <source>
        <dbReference type="SMART" id="SM00642"/>
    </source>
</evidence>
<dbReference type="GO" id="GO:0009313">
    <property type="term" value="P:oligosaccharide catabolic process"/>
    <property type="evidence" value="ECO:0007669"/>
    <property type="project" value="TreeGrafter"/>
</dbReference>
<feature type="domain" description="Glycosyl hydrolase family 13 catalytic" evidence="4">
    <location>
        <begin position="12"/>
        <end position="402"/>
    </location>
</feature>
<keyword evidence="3" id="KW-0326">Glycosidase</keyword>
<proteinExistence type="inferred from homology"/>
<dbReference type="Gene3D" id="3.20.20.80">
    <property type="entry name" value="Glycosidases"/>
    <property type="match status" value="1"/>
</dbReference>
<comment type="similarity">
    <text evidence="1">Belongs to the glycosyl hydrolase 13 family.</text>
</comment>
<dbReference type="SUPFAM" id="SSF51011">
    <property type="entry name" value="Glycosyl hydrolase domain"/>
    <property type="match status" value="1"/>
</dbReference>
<dbReference type="PANTHER" id="PTHR10357:SF179">
    <property type="entry name" value="NEUTRAL AND BASIC AMINO ACID TRANSPORT PROTEIN RBAT"/>
    <property type="match status" value="1"/>
</dbReference>
<dbReference type="InterPro" id="IPR006047">
    <property type="entry name" value="GH13_cat_dom"/>
</dbReference>